<keyword evidence="1" id="KW-0547">Nucleotide-binding</keyword>
<keyword evidence="6" id="KW-0597">Phosphoprotein</keyword>
<dbReference type="GO" id="GO:0043565">
    <property type="term" value="F:sequence-specific DNA binding"/>
    <property type="evidence" value="ECO:0007669"/>
    <property type="project" value="InterPro"/>
</dbReference>
<evidence type="ECO:0000313" key="10">
    <source>
        <dbReference type="Proteomes" id="UP000218327"/>
    </source>
</evidence>
<keyword evidence="3" id="KW-0805">Transcription regulation</keyword>
<evidence type="ECO:0000259" key="7">
    <source>
        <dbReference type="PROSITE" id="PS50045"/>
    </source>
</evidence>
<dbReference type="Pfam" id="PF00072">
    <property type="entry name" value="Response_reg"/>
    <property type="match status" value="1"/>
</dbReference>
<evidence type="ECO:0000256" key="3">
    <source>
        <dbReference type="ARBA" id="ARBA00023015"/>
    </source>
</evidence>
<dbReference type="PANTHER" id="PTHR32071">
    <property type="entry name" value="TRANSCRIPTIONAL REGULATORY PROTEIN"/>
    <property type="match status" value="1"/>
</dbReference>
<keyword evidence="5" id="KW-0804">Transcription</keyword>
<dbReference type="SMART" id="SM00382">
    <property type="entry name" value="AAA"/>
    <property type="match status" value="1"/>
</dbReference>
<dbReference type="EMBL" id="NVVJ01000007">
    <property type="protein sequence ID" value="PCJ27282.1"/>
    <property type="molecule type" value="Genomic_DNA"/>
</dbReference>
<dbReference type="Pfam" id="PF02954">
    <property type="entry name" value="HTH_8"/>
    <property type="match status" value="1"/>
</dbReference>
<dbReference type="InterPro" id="IPR011006">
    <property type="entry name" value="CheY-like_superfamily"/>
</dbReference>
<dbReference type="Gene3D" id="1.10.8.60">
    <property type="match status" value="1"/>
</dbReference>
<dbReference type="Pfam" id="PF25601">
    <property type="entry name" value="AAA_lid_14"/>
    <property type="match status" value="1"/>
</dbReference>
<evidence type="ECO:0000259" key="8">
    <source>
        <dbReference type="PROSITE" id="PS50110"/>
    </source>
</evidence>
<feature type="domain" description="Sigma-54 factor interaction" evidence="7">
    <location>
        <begin position="148"/>
        <end position="377"/>
    </location>
</feature>
<gene>
    <name evidence="9" type="primary">prsR</name>
    <name evidence="9" type="ORF">COA96_03605</name>
</gene>
<dbReference type="PROSITE" id="PS00688">
    <property type="entry name" value="SIGMA54_INTERACT_3"/>
    <property type="match status" value="1"/>
</dbReference>
<dbReference type="Gene3D" id="1.10.10.60">
    <property type="entry name" value="Homeodomain-like"/>
    <property type="match status" value="1"/>
</dbReference>
<dbReference type="InterPro" id="IPR014264">
    <property type="entry name" value="PEP-CTERM_resp_reg"/>
</dbReference>
<dbReference type="InterPro" id="IPR027417">
    <property type="entry name" value="P-loop_NTPase"/>
</dbReference>
<dbReference type="SUPFAM" id="SSF52172">
    <property type="entry name" value="CheY-like"/>
    <property type="match status" value="1"/>
</dbReference>
<evidence type="ECO:0000256" key="1">
    <source>
        <dbReference type="ARBA" id="ARBA00022741"/>
    </source>
</evidence>
<dbReference type="PROSITE" id="PS50045">
    <property type="entry name" value="SIGMA54_INTERACT_4"/>
    <property type="match status" value="1"/>
</dbReference>
<feature type="domain" description="Response regulatory" evidence="8">
    <location>
        <begin position="7"/>
        <end position="124"/>
    </location>
</feature>
<dbReference type="FunFam" id="3.40.50.300:FF:000006">
    <property type="entry name" value="DNA-binding transcriptional regulator NtrC"/>
    <property type="match status" value="1"/>
</dbReference>
<dbReference type="InterPro" id="IPR025662">
    <property type="entry name" value="Sigma_54_int_dom_ATP-bd_1"/>
</dbReference>
<dbReference type="Gene3D" id="3.40.50.2300">
    <property type="match status" value="1"/>
</dbReference>
<dbReference type="PROSITE" id="PS00675">
    <property type="entry name" value="SIGMA54_INTERACT_1"/>
    <property type="match status" value="1"/>
</dbReference>
<proteinExistence type="predicted"/>
<protein>
    <submittedName>
        <fullName evidence="9">PEP-CTERM-box response regulator transcription factor</fullName>
    </submittedName>
</protein>
<dbReference type="SUPFAM" id="SSF46689">
    <property type="entry name" value="Homeodomain-like"/>
    <property type="match status" value="1"/>
</dbReference>
<dbReference type="SMART" id="SM00448">
    <property type="entry name" value="REC"/>
    <property type="match status" value="1"/>
</dbReference>
<dbReference type="InterPro" id="IPR025944">
    <property type="entry name" value="Sigma_54_int_dom_CS"/>
</dbReference>
<evidence type="ECO:0000256" key="6">
    <source>
        <dbReference type="PROSITE-ProRule" id="PRU00169"/>
    </source>
</evidence>
<reference evidence="10" key="1">
    <citation type="submission" date="2017-08" db="EMBL/GenBank/DDBJ databases">
        <title>A dynamic microbial community with high functional redundancy inhabits the cold, oxic subseafloor aquifer.</title>
        <authorList>
            <person name="Tully B.J."/>
            <person name="Wheat C.G."/>
            <person name="Glazer B.T."/>
            <person name="Huber J.A."/>
        </authorList>
    </citation>
    <scope>NUCLEOTIDE SEQUENCE [LARGE SCALE GENOMIC DNA]</scope>
</reference>
<feature type="modified residue" description="4-aspartylphosphate" evidence="6">
    <location>
        <position position="54"/>
    </location>
</feature>
<dbReference type="AlphaFoldDB" id="A0A2A5B704"/>
<evidence type="ECO:0000313" key="9">
    <source>
        <dbReference type="EMBL" id="PCJ27282.1"/>
    </source>
</evidence>
<dbReference type="GO" id="GO:0006355">
    <property type="term" value="P:regulation of DNA-templated transcription"/>
    <property type="evidence" value="ECO:0007669"/>
    <property type="project" value="InterPro"/>
</dbReference>
<evidence type="ECO:0000256" key="4">
    <source>
        <dbReference type="ARBA" id="ARBA00023125"/>
    </source>
</evidence>
<name>A0A2A5B704_9GAMM</name>
<keyword evidence="2" id="KW-0067">ATP-binding</keyword>
<dbReference type="InterPro" id="IPR002078">
    <property type="entry name" value="Sigma_54_int"/>
</dbReference>
<dbReference type="CDD" id="cd00009">
    <property type="entry name" value="AAA"/>
    <property type="match status" value="1"/>
</dbReference>
<keyword evidence="4" id="KW-0238">DNA-binding</keyword>
<dbReference type="Pfam" id="PF00158">
    <property type="entry name" value="Sigma54_activat"/>
    <property type="match status" value="1"/>
</dbReference>
<dbReference type="Proteomes" id="UP000218327">
    <property type="component" value="Unassembled WGS sequence"/>
</dbReference>
<dbReference type="GO" id="GO:0000160">
    <property type="term" value="P:phosphorelay signal transduction system"/>
    <property type="evidence" value="ECO:0007669"/>
    <property type="project" value="InterPro"/>
</dbReference>
<dbReference type="PROSITE" id="PS00676">
    <property type="entry name" value="SIGMA54_INTERACT_2"/>
    <property type="match status" value="1"/>
</dbReference>
<dbReference type="Gene3D" id="3.40.50.300">
    <property type="entry name" value="P-loop containing nucleotide triphosphate hydrolases"/>
    <property type="match status" value="1"/>
</dbReference>
<dbReference type="PANTHER" id="PTHR32071:SF113">
    <property type="entry name" value="ALGINATE BIOSYNTHESIS TRANSCRIPTIONAL REGULATORY PROTEIN ALGB"/>
    <property type="match status" value="1"/>
</dbReference>
<sequence>MNTEKRKLLIIEDDPGLQSQLKWCFEDFDVTIAGDRTTAMQYVRLEKPAVVITDLGLPPDPGGSSEGFAILDEVISLDTNIKVIVVTGREEKANAVKAIGMGAYDYYQKPIDVDTLKFVVERAYRLTELEHENIKLIKSQAQSASQGMIGSCPQMLDILKTIDKIATTSVTVLILGETGTGKGELAKALHQQSDRSDKKFVTINCTSIPEALLESELFGHEKGAFTGAVARKIGKIEYANGGTLFLDEIGDMPLSLQAKILHVLQERTISRVGGNEEIPLDLRIVCATHQKLSKRIEEGLFREDLYYRISEICVETPPLRDRGEDIMLLAHFFLRKFASQQNRPINSFSKTAITALHNSSWPGNIRELENKIKRAVVMADRPILTVEDLELRAAAEEFSPKLLKDVKAEAESEAIITALVNYNSISDAAKSLGITRPTLYNLINKYELGAYISSNQKKSSEAED</sequence>
<dbReference type="GO" id="GO:0005524">
    <property type="term" value="F:ATP binding"/>
    <property type="evidence" value="ECO:0007669"/>
    <property type="project" value="UniProtKB-KW"/>
</dbReference>
<accession>A0A2A5B704</accession>
<evidence type="ECO:0000256" key="5">
    <source>
        <dbReference type="ARBA" id="ARBA00023163"/>
    </source>
</evidence>
<dbReference type="PROSITE" id="PS50110">
    <property type="entry name" value="RESPONSE_REGULATORY"/>
    <property type="match status" value="1"/>
</dbReference>
<dbReference type="InterPro" id="IPR058031">
    <property type="entry name" value="AAA_lid_NorR"/>
</dbReference>
<dbReference type="NCBIfam" id="TIGR02915">
    <property type="entry name" value="PEP_resp_reg"/>
    <property type="match status" value="1"/>
</dbReference>
<dbReference type="InterPro" id="IPR001789">
    <property type="entry name" value="Sig_transdc_resp-reg_receiver"/>
</dbReference>
<dbReference type="InterPro" id="IPR003593">
    <property type="entry name" value="AAA+_ATPase"/>
</dbReference>
<evidence type="ECO:0000256" key="2">
    <source>
        <dbReference type="ARBA" id="ARBA00022840"/>
    </source>
</evidence>
<dbReference type="InterPro" id="IPR009057">
    <property type="entry name" value="Homeodomain-like_sf"/>
</dbReference>
<dbReference type="SUPFAM" id="SSF52540">
    <property type="entry name" value="P-loop containing nucleoside triphosphate hydrolases"/>
    <property type="match status" value="1"/>
</dbReference>
<dbReference type="InterPro" id="IPR025943">
    <property type="entry name" value="Sigma_54_int_dom_ATP-bd_2"/>
</dbReference>
<organism evidence="9 10">
    <name type="scientific">SAR86 cluster bacterium</name>
    <dbReference type="NCBI Taxonomy" id="2030880"/>
    <lineage>
        <taxon>Bacteria</taxon>
        <taxon>Pseudomonadati</taxon>
        <taxon>Pseudomonadota</taxon>
        <taxon>Gammaproteobacteria</taxon>
        <taxon>SAR86 cluster</taxon>
    </lineage>
</organism>
<comment type="caution">
    <text evidence="9">The sequence shown here is derived from an EMBL/GenBank/DDBJ whole genome shotgun (WGS) entry which is preliminary data.</text>
</comment>
<dbReference type="InterPro" id="IPR002197">
    <property type="entry name" value="HTH_Fis"/>
</dbReference>